<evidence type="ECO:0000256" key="2">
    <source>
        <dbReference type="ARBA" id="ARBA00022670"/>
    </source>
</evidence>
<protein>
    <recommendedName>
        <fullName evidence="8">Peptidase M48 domain-containing protein</fullName>
    </recommendedName>
</protein>
<keyword evidence="6" id="KW-0482">Metalloprotease</keyword>
<evidence type="ECO:0000256" key="4">
    <source>
        <dbReference type="ARBA" id="ARBA00022801"/>
    </source>
</evidence>
<dbReference type="RefSeq" id="WP_284187622.1">
    <property type="nucleotide sequence ID" value="NZ_BSPX01000022.1"/>
</dbReference>
<keyword evidence="7" id="KW-0732">Signal</keyword>
<reference evidence="10" key="1">
    <citation type="journal article" date="2019" name="Int. J. Syst. Evol. Microbiol.">
        <title>The Global Catalogue of Microorganisms (GCM) 10K type strain sequencing project: providing services to taxonomists for standard genome sequencing and annotation.</title>
        <authorList>
            <consortium name="The Broad Institute Genomics Platform"/>
            <consortium name="The Broad Institute Genome Sequencing Center for Infectious Disease"/>
            <person name="Wu L."/>
            <person name="Ma J."/>
        </authorList>
    </citation>
    <scope>NUCLEOTIDE SEQUENCE [LARGE SCALE GENOMIC DNA]</scope>
    <source>
        <strain evidence="10">NBRC 102407</strain>
    </source>
</reference>
<dbReference type="Gene3D" id="3.30.2010.10">
    <property type="entry name" value="Metalloproteases ('zincins'), catalytic domain"/>
    <property type="match status" value="1"/>
</dbReference>
<dbReference type="CDD" id="cd07331">
    <property type="entry name" value="M48C_Oma1_like"/>
    <property type="match status" value="1"/>
</dbReference>
<dbReference type="Proteomes" id="UP001157167">
    <property type="component" value="Unassembled WGS sequence"/>
</dbReference>
<comment type="cofactor">
    <cofactor evidence="1">
        <name>Zn(2+)</name>
        <dbReference type="ChEBI" id="CHEBI:29105"/>
    </cofactor>
</comment>
<evidence type="ECO:0000256" key="7">
    <source>
        <dbReference type="SAM" id="SignalP"/>
    </source>
</evidence>
<dbReference type="Pfam" id="PF01435">
    <property type="entry name" value="Peptidase_M48"/>
    <property type="match status" value="1"/>
</dbReference>
<proteinExistence type="predicted"/>
<accession>A0ABQ6FC58</accession>
<evidence type="ECO:0000256" key="6">
    <source>
        <dbReference type="ARBA" id="ARBA00023049"/>
    </source>
</evidence>
<dbReference type="InterPro" id="IPR051156">
    <property type="entry name" value="Mito/Outer_Membr_Metalloprot"/>
</dbReference>
<dbReference type="PANTHER" id="PTHR22726">
    <property type="entry name" value="METALLOENDOPEPTIDASE OMA1"/>
    <property type="match status" value="1"/>
</dbReference>
<sequence length="473" mass="51460">MMKTILRLASYALSISLLMGCATVAVTGRSQLNLVSDAELVKTANESFAQLMNAASSKGAVLQSTESPEAANTITTVNRVSGRIIDAAGLRGKYNWQVTVLKSNVPNAFVMPNGKIVVYTGLFPIVKTEAGLAAVIGHEVAHVVARHSAERASQVLLTQTAAQAADAALAAKNNKNRPAIAAALGLGAQYGLLLPFSRQHESEADRIGQLYMAKAGYDPAEAIAVWERMAAQSGGSRFEFTSTHPSEQTRQVQLRQWLPEAQLFYADRNRALPRSIDELQSAQIRVSQQTALAPVALQPTIREGYWLKKRLLATGAETTYRVDQIQPCELGQCAFISSSANEKQVMTTDFRISRSENPSGAWTKFSPAVREAQFPLRVGDAWEDATEIETSDGKKRSLTIRSQVVAYESLTVPAGTFMTYKIVRTTAGTRLAENWFSPEVRGMVKGTTFSPTGQEITRVLTDYQRNEDTPGAL</sequence>
<dbReference type="Gene3D" id="2.40.360.20">
    <property type="match status" value="1"/>
</dbReference>
<evidence type="ECO:0000256" key="5">
    <source>
        <dbReference type="ARBA" id="ARBA00022833"/>
    </source>
</evidence>
<keyword evidence="3" id="KW-0479">Metal-binding</keyword>
<evidence type="ECO:0000259" key="8">
    <source>
        <dbReference type="Pfam" id="PF01435"/>
    </source>
</evidence>
<dbReference type="EMBL" id="BSPX01000022">
    <property type="protein sequence ID" value="GLT22305.1"/>
    <property type="molecule type" value="Genomic_DNA"/>
</dbReference>
<dbReference type="InterPro" id="IPR001915">
    <property type="entry name" value="Peptidase_M48"/>
</dbReference>
<evidence type="ECO:0000313" key="9">
    <source>
        <dbReference type="EMBL" id="GLT22305.1"/>
    </source>
</evidence>
<gene>
    <name evidence="9" type="ORF">GCM10007933_17640</name>
</gene>
<evidence type="ECO:0000313" key="10">
    <source>
        <dbReference type="Proteomes" id="UP001157167"/>
    </source>
</evidence>
<dbReference type="PROSITE" id="PS51257">
    <property type="entry name" value="PROKAR_LIPOPROTEIN"/>
    <property type="match status" value="1"/>
</dbReference>
<organism evidence="9 10">
    <name type="scientific">Zoogloea oryzae</name>
    <dbReference type="NCBI Taxonomy" id="310767"/>
    <lineage>
        <taxon>Bacteria</taxon>
        <taxon>Pseudomonadati</taxon>
        <taxon>Pseudomonadota</taxon>
        <taxon>Betaproteobacteria</taxon>
        <taxon>Rhodocyclales</taxon>
        <taxon>Zoogloeaceae</taxon>
        <taxon>Zoogloea</taxon>
    </lineage>
</organism>
<name>A0ABQ6FC58_9RHOO</name>
<feature type="signal peptide" evidence="7">
    <location>
        <begin position="1"/>
        <end position="24"/>
    </location>
</feature>
<keyword evidence="10" id="KW-1185">Reference proteome</keyword>
<evidence type="ECO:0000256" key="1">
    <source>
        <dbReference type="ARBA" id="ARBA00001947"/>
    </source>
</evidence>
<dbReference type="PANTHER" id="PTHR22726:SF1">
    <property type="entry name" value="METALLOENDOPEPTIDASE OMA1, MITOCHONDRIAL"/>
    <property type="match status" value="1"/>
</dbReference>
<keyword evidence="4" id="KW-0378">Hydrolase</keyword>
<evidence type="ECO:0000256" key="3">
    <source>
        <dbReference type="ARBA" id="ARBA00022723"/>
    </source>
</evidence>
<keyword evidence="2" id="KW-0645">Protease</keyword>
<keyword evidence="5" id="KW-0862">Zinc</keyword>
<feature type="chain" id="PRO_5045710048" description="Peptidase M48 domain-containing protein" evidence="7">
    <location>
        <begin position="25"/>
        <end position="473"/>
    </location>
</feature>
<comment type="caution">
    <text evidence="9">The sequence shown here is derived from an EMBL/GenBank/DDBJ whole genome shotgun (WGS) entry which is preliminary data.</text>
</comment>
<feature type="domain" description="Peptidase M48" evidence="8">
    <location>
        <begin position="76"/>
        <end position="257"/>
    </location>
</feature>